<keyword evidence="2" id="KW-1185">Reference proteome</keyword>
<dbReference type="Proteomes" id="UP000672526">
    <property type="component" value="Unassembled WGS sequence"/>
</dbReference>
<protein>
    <submittedName>
        <fullName evidence="1">Uncharacterized protein</fullName>
    </submittedName>
</protein>
<evidence type="ECO:0000313" key="2">
    <source>
        <dbReference type="Proteomes" id="UP000672526"/>
    </source>
</evidence>
<gene>
    <name evidence="1" type="ORF">R69888_01524</name>
</gene>
<proteinExistence type="predicted"/>
<organism evidence="1 2">
    <name type="scientific">Paraburkholderia haematera</name>
    <dbReference type="NCBI Taxonomy" id="2793077"/>
    <lineage>
        <taxon>Bacteria</taxon>
        <taxon>Pseudomonadati</taxon>
        <taxon>Pseudomonadota</taxon>
        <taxon>Betaproteobacteria</taxon>
        <taxon>Burkholderiales</taxon>
        <taxon>Burkholderiaceae</taxon>
        <taxon>Paraburkholderia</taxon>
    </lineage>
</organism>
<reference evidence="1 2" key="1">
    <citation type="submission" date="2021-02" db="EMBL/GenBank/DDBJ databases">
        <authorList>
            <person name="Vanwijnsberghe S."/>
        </authorList>
    </citation>
    <scope>NUCLEOTIDE SEQUENCE [LARGE SCALE GENOMIC DNA]</scope>
    <source>
        <strain evidence="1 2">LMG 31837</strain>
    </source>
</reference>
<accession>A0ABN7L020</accession>
<dbReference type="EMBL" id="CAJNBK010000003">
    <property type="protein sequence ID" value="CAE6719441.1"/>
    <property type="molecule type" value="Genomic_DNA"/>
</dbReference>
<sequence length="82" mass="9033">MKNLILKDLPRADELDQSASQSVRGGVAYLTREPPPCPGEMMPPIVIRRGWYQCPPIHWGCGPVFLPYGKPLSHAEPGVVPL</sequence>
<evidence type="ECO:0000313" key="1">
    <source>
        <dbReference type="EMBL" id="CAE6719441.1"/>
    </source>
</evidence>
<name>A0ABN7L020_9BURK</name>
<comment type="caution">
    <text evidence="1">The sequence shown here is derived from an EMBL/GenBank/DDBJ whole genome shotgun (WGS) entry which is preliminary data.</text>
</comment>
<dbReference type="RefSeq" id="WP_211610393.1">
    <property type="nucleotide sequence ID" value="NZ_CAJNBK010000003.1"/>
</dbReference>